<dbReference type="InterPro" id="IPR011813">
    <property type="entry name" value="PBP_1b"/>
</dbReference>
<evidence type="ECO:0000256" key="6">
    <source>
        <dbReference type="ARBA" id="ARBA00022670"/>
    </source>
</evidence>
<gene>
    <name evidence="23" type="ORF">LCGC14_0007570</name>
</gene>
<evidence type="ECO:0000259" key="21">
    <source>
        <dbReference type="Pfam" id="PF00912"/>
    </source>
</evidence>
<dbReference type="GO" id="GO:0008360">
    <property type="term" value="P:regulation of cell shape"/>
    <property type="evidence" value="ECO:0007669"/>
    <property type="project" value="UniProtKB-KW"/>
</dbReference>
<dbReference type="InterPro" id="IPR023346">
    <property type="entry name" value="Lysozyme-like_dom_sf"/>
</dbReference>
<dbReference type="GO" id="GO:0008658">
    <property type="term" value="F:penicillin binding"/>
    <property type="evidence" value="ECO:0007669"/>
    <property type="project" value="InterPro"/>
</dbReference>
<keyword evidence="6" id="KW-0645">Protease</keyword>
<dbReference type="GO" id="GO:0009252">
    <property type="term" value="P:peptidoglycan biosynthetic process"/>
    <property type="evidence" value="ECO:0007669"/>
    <property type="project" value="UniProtKB-KW"/>
</dbReference>
<dbReference type="InterPro" id="IPR028166">
    <property type="entry name" value="UB2H"/>
</dbReference>
<evidence type="ECO:0000256" key="7">
    <source>
        <dbReference type="ARBA" id="ARBA00022676"/>
    </source>
</evidence>
<comment type="catalytic activity">
    <reaction evidence="18">
        <text>[GlcNAc-(1-&gt;4)-Mur2Ac(oyl-L-Ala-gamma-D-Glu-L-Lys-D-Ala-D-Ala)](n)-di-trans,octa-cis-undecaprenyl diphosphate + beta-D-GlcNAc-(1-&gt;4)-Mur2Ac(oyl-L-Ala-gamma-D-Glu-L-Lys-D-Ala-D-Ala)-di-trans,octa-cis-undecaprenyl diphosphate = [GlcNAc-(1-&gt;4)-Mur2Ac(oyl-L-Ala-gamma-D-Glu-L-Lys-D-Ala-D-Ala)](n+1)-di-trans,octa-cis-undecaprenyl diphosphate + di-trans,octa-cis-undecaprenyl diphosphate + H(+)</text>
        <dbReference type="Rhea" id="RHEA:23708"/>
        <dbReference type="Rhea" id="RHEA-COMP:9602"/>
        <dbReference type="Rhea" id="RHEA-COMP:9603"/>
        <dbReference type="ChEBI" id="CHEBI:15378"/>
        <dbReference type="ChEBI" id="CHEBI:58405"/>
        <dbReference type="ChEBI" id="CHEBI:60033"/>
        <dbReference type="ChEBI" id="CHEBI:78435"/>
        <dbReference type="EC" id="2.4.99.28"/>
    </reaction>
</comment>
<dbReference type="GO" id="GO:0009274">
    <property type="term" value="C:peptidoglycan-based cell wall"/>
    <property type="evidence" value="ECO:0007669"/>
    <property type="project" value="InterPro"/>
</dbReference>
<evidence type="ECO:0000256" key="3">
    <source>
        <dbReference type="ARBA" id="ARBA00018637"/>
    </source>
</evidence>
<dbReference type="Pfam" id="PF00905">
    <property type="entry name" value="Transpeptidase"/>
    <property type="match status" value="1"/>
</dbReference>
<keyword evidence="19" id="KW-1133">Transmembrane helix</keyword>
<evidence type="ECO:0000256" key="4">
    <source>
        <dbReference type="ARBA" id="ARBA00022475"/>
    </source>
</evidence>
<dbReference type="Gene3D" id="3.30.2060.10">
    <property type="entry name" value="Penicillin-binding protein 1b domain"/>
    <property type="match status" value="1"/>
</dbReference>
<evidence type="ECO:0000256" key="18">
    <source>
        <dbReference type="ARBA" id="ARBA00049902"/>
    </source>
</evidence>
<dbReference type="SUPFAM" id="SSF56601">
    <property type="entry name" value="beta-lactamase/transpeptidase-like"/>
    <property type="match status" value="1"/>
</dbReference>
<dbReference type="InterPro" id="IPR050396">
    <property type="entry name" value="Glycosyltr_51/Transpeptidase"/>
</dbReference>
<evidence type="ECO:0000256" key="13">
    <source>
        <dbReference type="ARBA" id="ARBA00023251"/>
    </source>
</evidence>
<dbReference type="GO" id="GO:0008955">
    <property type="term" value="F:peptidoglycan glycosyltransferase activity"/>
    <property type="evidence" value="ECO:0007669"/>
    <property type="project" value="UniProtKB-EC"/>
</dbReference>
<evidence type="ECO:0000256" key="1">
    <source>
        <dbReference type="ARBA" id="ARBA00002624"/>
    </source>
</evidence>
<comment type="subcellular location">
    <subcellularLocation>
        <location evidence="2">Cell membrane</location>
    </subcellularLocation>
</comment>
<keyword evidence="13" id="KW-0046">Antibiotic resistance</keyword>
<protein>
    <recommendedName>
        <fullName evidence="3">Penicillin-binding protein 1B</fullName>
        <ecNumber evidence="17">2.4.99.28</ecNumber>
    </recommendedName>
    <alternativeName>
        <fullName evidence="16">Murein polymerase</fullName>
    </alternativeName>
</protein>
<dbReference type="Gene3D" id="3.40.710.10">
    <property type="entry name" value="DD-peptidase/beta-lactamase superfamily"/>
    <property type="match status" value="1"/>
</dbReference>
<dbReference type="GO" id="GO:0046677">
    <property type="term" value="P:response to antibiotic"/>
    <property type="evidence" value="ECO:0007669"/>
    <property type="project" value="UniProtKB-KW"/>
</dbReference>
<feature type="domain" description="Bifunctional transglycosylase second" evidence="22">
    <location>
        <begin position="72"/>
        <end position="148"/>
    </location>
</feature>
<dbReference type="PANTHER" id="PTHR32282:SF11">
    <property type="entry name" value="PENICILLIN-BINDING PROTEIN 1B"/>
    <property type="match status" value="1"/>
</dbReference>
<dbReference type="InterPro" id="IPR036950">
    <property type="entry name" value="PBP_transglycosylase"/>
</dbReference>
<dbReference type="InterPro" id="IPR001264">
    <property type="entry name" value="Glyco_trans_51"/>
</dbReference>
<accession>A0A0F9W8J4</accession>
<keyword evidence="8" id="KW-0808">Transferase</keyword>
<evidence type="ECO:0000256" key="17">
    <source>
        <dbReference type="ARBA" id="ARBA00044770"/>
    </source>
</evidence>
<evidence type="ECO:0000259" key="20">
    <source>
        <dbReference type="Pfam" id="PF00905"/>
    </source>
</evidence>
<dbReference type="GO" id="GO:0006508">
    <property type="term" value="P:proteolysis"/>
    <property type="evidence" value="ECO:0007669"/>
    <property type="project" value="UniProtKB-KW"/>
</dbReference>
<dbReference type="GO" id="GO:0071555">
    <property type="term" value="P:cell wall organization"/>
    <property type="evidence" value="ECO:0007669"/>
    <property type="project" value="UniProtKB-KW"/>
</dbReference>
<keyword evidence="4" id="KW-1003">Cell membrane</keyword>
<dbReference type="PIRSF" id="PIRSF002799">
    <property type="entry name" value="PBP_1b"/>
    <property type="match status" value="1"/>
</dbReference>
<reference evidence="23" key="1">
    <citation type="journal article" date="2015" name="Nature">
        <title>Complex archaea that bridge the gap between prokaryotes and eukaryotes.</title>
        <authorList>
            <person name="Spang A."/>
            <person name="Saw J.H."/>
            <person name="Jorgensen S.L."/>
            <person name="Zaremba-Niedzwiedzka K."/>
            <person name="Martijn J."/>
            <person name="Lind A.E."/>
            <person name="van Eijk R."/>
            <person name="Schleper C."/>
            <person name="Guy L."/>
            <person name="Ettema T.J."/>
        </authorList>
    </citation>
    <scope>NUCLEOTIDE SEQUENCE</scope>
</reference>
<dbReference type="Gene3D" id="1.10.3810.10">
    <property type="entry name" value="Biosynthetic peptidoglycan transglycosylase-like"/>
    <property type="match status" value="1"/>
</dbReference>
<evidence type="ECO:0000256" key="9">
    <source>
        <dbReference type="ARBA" id="ARBA00022801"/>
    </source>
</evidence>
<keyword evidence="10" id="KW-0133">Cell shape</keyword>
<dbReference type="GO" id="GO:0004180">
    <property type="term" value="F:carboxypeptidase activity"/>
    <property type="evidence" value="ECO:0007669"/>
    <property type="project" value="UniProtKB-KW"/>
</dbReference>
<keyword evidence="12 19" id="KW-0472">Membrane</keyword>
<evidence type="ECO:0000256" key="10">
    <source>
        <dbReference type="ARBA" id="ARBA00022960"/>
    </source>
</evidence>
<proteinExistence type="predicted"/>
<dbReference type="PANTHER" id="PTHR32282">
    <property type="entry name" value="BINDING PROTEIN TRANSPEPTIDASE, PUTATIVE-RELATED"/>
    <property type="match status" value="1"/>
</dbReference>
<dbReference type="SUPFAM" id="SSF53955">
    <property type="entry name" value="Lysozyme-like"/>
    <property type="match status" value="1"/>
</dbReference>
<evidence type="ECO:0000256" key="8">
    <source>
        <dbReference type="ARBA" id="ARBA00022679"/>
    </source>
</evidence>
<feature type="domain" description="Glycosyl transferase family 51" evidence="21">
    <location>
        <begin position="166"/>
        <end position="343"/>
    </location>
</feature>
<name>A0A0F9W8J4_9ZZZZ</name>
<organism evidence="23">
    <name type="scientific">marine sediment metagenome</name>
    <dbReference type="NCBI Taxonomy" id="412755"/>
    <lineage>
        <taxon>unclassified sequences</taxon>
        <taxon>metagenomes</taxon>
        <taxon>ecological metagenomes</taxon>
    </lineage>
</organism>
<dbReference type="InterPro" id="IPR012338">
    <property type="entry name" value="Beta-lactam/transpept-like"/>
</dbReference>
<evidence type="ECO:0000256" key="5">
    <source>
        <dbReference type="ARBA" id="ARBA00022645"/>
    </source>
</evidence>
<keyword evidence="19" id="KW-0812">Transmembrane</keyword>
<evidence type="ECO:0000256" key="11">
    <source>
        <dbReference type="ARBA" id="ARBA00022984"/>
    </source>
</evidence>
<dbReference type="EC" id="2.4.99.28" evidence="17"/>
<comment type="caution">
    <text evidence="23">The sequence shown here is derived from an EMBL/GenBank/DDBJ whole genome shotgun (WGS) entry which is preliminary data.</text>
</comment>
<sequence>MPDSVIIHAMTEPEVKRVHSRQSWRRGLTWVLGSGIALILVWLVWVDYQVRRDFEALQWALPARIYARPAELYTGAHLSITDLTDHLQRLGYRQVDTVSGAGEFTRQGQQLRLQTRGFRFWDGSEPGVMAQIEFAGSRIARVSASAVGGAFEGDVPLVRLEPVEIAQINPDTGEDRLPVSLTQVPDALVNAIIAVEDQRFYQHWGVDPKGILRALWVNLRRGEVAQGGSTLTQQLVKNLYLTQDRTLRRKIEEAVMALALELHFSKDEILAAYLNEVFLGQDGNRAIHGFTLAAQFYFARPLAELSLAELALLAGLPRGASYYNPRRNPERAMNRRNTVLRNMFEQGYISAADYDSARVADLRTSQRPTRRNRAYPAFMELVRADLARDYDADALRSEGLRIFTTLDLRVQDTMDSALEPAVAAVEVTADDGTALQAAMVITDSNTGEVRALAGARRSGAVGFNRALNAVRPIGSLVKPAVYLAALESGNNTLATVLSDRPVDLLAEGGQQWSPRNYDDQMFGDVYLHDALARSLNLATVDLGIKIGVDTVIDMLAKLGHTRPVPEYLSLLLGAVDMAPLEVARFYQTLASNGFYSPLRSVEAVTTGTGERLQRYGFETEQVADASSVFLLEQALQDVFAQGTARSVADDLADKLPLAGKTGTTNDFRDSWFAGYGDDLTGVVWLGYDDNRSTGLTGATGALRVWTAVMQQLNIQPRQTRAPNAIVWHEVPVQATARPADDDCRNTRLLPFRAGQLPVAVTHCLQSESLLERVFDRFRSQNP</sequence>
<dbReference type="EMBL" id="LAZR01000001">
    <property type="protein sequence ID" value="KKO12740.1"/>
    <property type="molecule type" value="Genomic_DNA"/>
</dbReference>
<dbReference type="Pfam" id="PF00912">
    <property type="entry name" value="Transgly"/>
    <property type="match status" value="1"/>
</dbReference>
<dbReference type="AlphaFoldDB" id="A0A0F9W8J4"/>
<keyword evidence="14" id="KW-0511">Multifunctional enzyme</keyword>
<keyword evidence="5" id="KW-0121">Carboxypeptidase</keyword>
<keyword evidence="7" id="KW-0328">Glycosyltransferase</keyword>
<evidence type="ECO:0000259" key="22">
    <source>
        <dbReference type="Pfam" id="PF14814"/>
    </source>
</evidence>
<dbReference type="GO" id="GO:0005886">
    <property type="term" value="C:plasma membrane"/>
    <property type="evidence" value="ECO:0007669"/>
    <property type="project" value="UniProtKB-SubCell"/>
</dbReference>
<evidence type="ECO:0000256" key="2">
    <source>
        <dbReference type="ARBA" id="ARBA00004236"/>
    </source>
</evidence>
<evidence type="ECO:0000256" key="16">
    <source>
        <dbReference type="ARBA" id="ARBA00032454"/>
    </source>
</evidence>
<evidence type="ECO:0000313" key="23">
    <source>
        <dbReference type="EMBL" id="KKO12740.1"/>
    </source>
</evidence>
<evidence type="ECO:0000256" key="19">
    <source>
        <dbReference type="SAM" id="Phobius"/>
    </source>
</evidence>
<dbReference type="GO" id="GO:0030288">
    <property type="term" value="C:outer membrane-bounded periplasmic space"/>
    <property type="evidence" value="ECO:0007669"/>
    <property type="project" value="TreeGrafter"/>
</dbReference>
<comment type="function">
    <text evidence="1">Cell wall formation. Synthesis of cross-linked peptidoglycan from the lipid intermediates. The enzyme has a penicillin-insensitive transglycosylase N-terminal domain (formation of linear glycan strands) and a penicillin-sensitive transpeptidase C-terminal domain (cross-linking of the peptide subunits).</text>
</comment>
<keyword evidence="15" id="KW-0961">Cell wall biogenesis/degradation</keyword>
<dbReference type="InterPro" id="IPR001460">
    <property type="entry name" value="PCN-bd_Tpept"/>
</dbReference>
<feature type="domain" description="Penicillin-binding protein transpeptidase" evidence="20">
    <location>
        <begin position="438"/>
        <end position="684"/>
    </location>
</feature>
<evidence type="ECO:0000256" key="14">
    <source>
        <dbReference type="ARBA" id="ARBA00023268"/>
    </source>
</evidence>
<feature type="transmembrane region" description="Helical" evidence="19">
    <location>
        <begin position="27"/>
        <end position="45"/>
    </location>
</feature>
<evidence type="ECO:0000256" key="12">
    <source>
        <dbReference type="ARBA" id="ARBA00023136"/>
    </source>
</evidence>
<dbReference type="Pfam" id="PF14814">
    <property type="entry name" value="UB2H"/>
    <property type="match status" value="1"/>
</dbReference>
<dbReference type="NCBIfam" id="TIGR02074">
    <property type="entry name" value="PBP_1a_fam"/>
    <property type="match status" value="1"/>
</dbReference>
<evidence type="ECO:0000256" key="15">
    <source>
        <dbReference type="ARBA" id="ARBA00023316"/>
    </source>
</evidence>
<dbReference type="NCBIfam" id="TIGR02071">
    <property type="entry name" value="PBP_1b"/>
    <property type="match status" value="1"/>
</dbReference>
<dbReference type="FunFam" id="1.10.3810.10:FF:000001">
    <property type="entry name" value="Penicillin-binding protein 1A"/>
    <property type="match status" value="1"/>
</dbReference>
<keyword evidence="11" id="KW-0573">Peptidoglycan synthesis</keyword>
<keyword evidence="9" id="KW-0378">Hydrolase</keyword>